<keyword evidence="2" id="KW-0732">Signal</keyword>
<protein>
    <recommendedName>
        <fullName evidence="5">ABC transporter substrate-binding protein</fullName>
    </recommendedName>
</protein>
<evidence type="ECO:0000256" key="2">
    <source>
        <dbReference type="SAM" id="SignalP"/>
    </source>
</evidence>
<dbReference type="AlphaFoldDB" id="A0A1Q8SSC7"/>
<keyword evidence="4" id="KW-1185">Reference proteome</keyword>
<feature type="signal peptide" evidence="2">
    <location>
        <begin position="1"/>
        <end position="24"/>
    </location>
</feature>
<dbReference type="STRING" id="404433.BTW07_09220"/>
<feature type="chain" id="PRO_5012412469" description="ABC transporter substrate-binding protein" evidence="2">
    <location>
        <begin position="25"/>
        <end position="371"/>
    </location>
</feature>
<dbReference type="Proteomes" id="UP000186878">
    <property type="component" value="Unassembled WGS sequence"/>
</dbReference>
<dbReference type="RefSeq" id="WP_075569891.1">
    <property type="nucleotide sequence ID" value="NZ_MSDO01000011.1"/>
</dbReference>
<dbReference type="Gene3D" id="2.60.120.380">
    <property type="match status" value="1"/>
</dbReference>
<feature type="region of interest" description="Disordered" evidence="1">
    <location>
        <begin position="197"/>
        <end position="259"/>
    </location>
</feature>
<evidence type="ECO:0000313" key="4">
    <source>
        <dbReference type="Proteomes" id="UP000186878"/>
    </source>
</evidence>
<reference evidence="3 4" key="1">
    <citation type="submission" date="2016-12" db="EMBL/GenBank/DDBJ databases">
        <title>Draft genome sequences of strains Salinicola socius SMB35, Salinicola sp. MH3R3-1 and Chromohalobacter sp. SMB17 from the Verkhnekamsk potash mining region of Russia.</title>
        <authorList>
            <person name="Mavrodi D.V."/>
            <person name="Olsson B.E."/>
            <person name="Korsakova E.S."/>
            <person name="Pyankova A."/>
            <person name="Mavrodi O.V."/>
            <person name="Plotnikova E.G."/>
        </authorList>
    </citation>
    <scope>NUCLEOTIDE SEQUENCE [LARGE SCALE GENOMIC DNA]</scope>
    <source>
        <strain evidence="3 4">SMB35</strain>
    </source>
</reference>
<sequence length="371" mass="38158">MKYRVFTTLFVALSLAGASSQALAQSEALKDAQEAASKVDLTKFFKSSSDARSRSFFFGGLHQHPFSVDKAGRYQFSSSTLPGESDDYKISAKLVDGNGNVLASGSGLGNTGGLKMTETLEPGDYSLQVSGQKFGTTKTGGNSFNIDVARLDASGNVVTSDEGGVDNGGGIMFGGPGPSGRTTAFVDEGDQVATLSAPGRQAASSVAAGGGTAPRTGSAGQDDGDATFGTTNTGAAATPSSGAEATAASGHSASAREQPQMPDAFDEIVADIMIRQQGEVLSFDVAEAGTVSIESSTFPGNEGTYRLQAKVLDANGRTVASDEGSLANGNFDIESVLQPGRYRVWVKGQRFGSAMNGANNYTLRVQQLDTQ</sequence>
<evidence type="ECO:0000256" key="1">
    <source>
        <dbReference type="SAM" id="MobiDB-lite"/>
    </source>
</evidence>
<evidence type="ECO:0000313" key="3">
    <source>
        <dbReference type="EMBL" id="OLO04331.1"/>
    </source>
</evidence>
<feature type="compositionally biased region" description="Low complexity" evidence="1">
    <location>
        <begin position="226"/>
        <end position="255"/>
    </location>
</feature>
<gene>
    <name evidence="3" type="ORF">BTW07_09220</name>
</gene>
<proteinExistence type="predicted"/>
<comment type="caution">
    <text evidence="3">The sequence shown here is derived from an EMBL/GenBank/DDBJ whole genome shotgun (WGS) entry which is preliminary data.</text>
</comment>
<organism evidence="3 4">
    <name type="scientific">Salinicola socius</name>
    <dbReference type="NCBI Taxonomy" id="404433"/>
    <lineage>
        <taxon>Bacteria</taxon>
        <taxon>Pseudomonadati</taxon>
        <taxon>Pseudomonadota</taxon>
        <taxon>Gammaproteobacteria</taxon>
        <taxon>Oceanospirillales</taxon>
        <taxon>Halomonadaceae</taxon>
        <taxon>Salinicola</taxon>
    </lineage>
</organism>
<name>A0A1Q8SSC7_9GAMM</name>
<dbReference type="OrthoDB" id="6181013at2"/>
<accession>A0A1Q8SSC7</accession>
<dbReference type="EMBL" id="MSDO01000011">
    <property type="protein sequence ID" value="OLO04331.1"/>
    <property type="molecule type" value="Genomic_DNA"/>
</dbReference>
<evidence type="ECO:0008006" key="5">
    <source>
        <dbReference type="Google" id="ProtNLM"/>
    </source>
</evidence>